<dbReference type="PANTHER" id="PTHR23528:SF1">
    <property type="entry name" value="MAJOR FACILITATOR SUPERFAMILY (MFS) PROFILE DOMAIN-CONTAINING PROTEIN"/>
    <property type="match status" value="1"/>
</dbReference>
<comment type="subcellular location">
    <subcellularLocation>
        <location evidence="1">Cell membrane</location>
        <topology evidence="1">Multi-pass membrane protein</topology>
    </subcellularLocation>
</comment>
<evidence type="ECO:0000256" key="6">
    <source>
        <dbReference type="SAM" id="Phobius"/>
    </source>
</evidence>
<evidence type="ECO:0000256" key="5">
    <source>
        <dbReference type="SAM" id="MobiDB-lite"/>
    </source>
</evidence>
<gene>
    <name evidence="8" type="ORF">J2X98_002406</name>
</gene>
<evidence type="ECO:0000313" key="9">
    <source>
        <dbReference type="Proteomes" id="UP001226577"/>
    </source>
</evidence>
<feature type="transmembrane region" description="Helical" evidence="6">
    <location>
        <begin position="360"/>
        <end position="381"/>
    </location>
</feature>
<dbReference type="InterPro" id="IPR020846">
    <property type="entry name" value="MFS_dom"/>
</dbReference>
<sequence length="444" mass="45576">MAIKTISEDSAGLPAGGTPSNTVSNPSTASTSSTSTVPAGAPIRTPRAYVIGMPIASAGLWMAVLAPALVVLAIKVSEITTPETRAGALSLVAGVGALIALLANPFFGRLSDRTTSRFGMRKPWIVGGSLAGLASLVLLGSATNVTGVLVAWVLAQLSFNAALAALVATLPDQTAPTERGRLSGLIGMTLPVGLVAAAFFAQLFDNAFQMAVVPGMVGTAVTLVFAFTFKDRVLTEKPAPLNLREIAGSFYFNPRTYPGLGWAWFTKFLVYMGYCAGLLYLPYFFADHLHVAETAVPGLVFQATLVSSAGTVVTSIGGGWISDRIGKRKAMVIASAIIMMAGLMVIATSSTTDQVLLGQALAGLGLGCFGAVDVALIADLLPGSQSENAKTFGVFNIAQALPQSLVPAIAFPVITLGGYPALFIGGAVVGIIGAVLVTRIKGVK</sequence>
<evidence type="ECO:0000256" key="4">
    <source>
        <dbReference type="ARBA" id="ARBA00023136"/>
    </source>
</evidence>
<evidence type="ECO:0000256" key="2">
    <source>
        <dbReference type="ARBA" id="ARBA00022692"/>
    </source>
</evidence>
<feature type="transmembrane region" description="Helical" evidence="6">
    <location>
        <begin position="393"/>
        <end position="414"/>
    </location>
</feature>
<protein>
    <submittedName>
        <fullName evidence="8">MFS family permease</fullName>
    </submittedName>
</protein>
<feature type="transmembrane region" description="Helical" evidence="6">
    <location>
        <begin position="124"/>
        <end position="143"/>
    </location>
</feature>
<keyword evidence="9" id="KW-1185">Reference proteome</keyword>
<feature type="transmembrane region" description="Helical" evidence="6">
    <location>
        <begin position="48"/>
        <end position="74"/>
    </location>
</feature>
<feature type="region of interest" description="Disordered" evidence="5">
    <location>
        <begin position="1"/>
        <end position="39"/>
    </location>
</feature>
<dbReference type="Proteomes" id="UP001226577">
    <property type="component" value="Unassembled WGS sequence"/>
</dbReference>
<accession>A0ABT9RU94</accession>
<dbReference type="PANTHER" id="PTHR23528">
    <property type="match status" value="1"/>
</dbReference>
<dbReference type="PROSITE" id="PS50850">
    <property type="entry name" value="MFS"/>
    <property type="match status" value="1"/>
</dbReference>
<feature type="compositionally biased region" description="Low complexity" evidence="5">
    <location>
        <begin position="18"/>
        <end position="39"/>
    </location>
</feature>
<feature type="transmembrane region" description="Helical" evidence="6">
    <location>
        <begin position="330"/>
        <end position="348"/>
    </location>
</feature>
<feature type="transmembrane region" description="Helical" evidence="6">
    <location>
        <begin position="182"/>
        <end position="201"/>
    </location>
</feature>
<dbReference type="RefSeq" id="WP_307308277.1">
    <property type="nucleotide sequence ID" value="NZ_JAUSRE010000011.1"/>
</dbReference>
<evidence type="ECO:0000259" key="7">
    <source>
        <dbReference type="PROSITE" id="PS50850"/>
    </source>
</evidence>
<dbReference type="SUPFAM" id="SSF103473">
    <property type="entry name" value="MFS general substrate transporter"/>
    <property type="match status" value="1"/>
</dbReference>
<feature type="domain" description="Major facilitator superfamily (MFS) profile" evidence="7">
    <location>
        <begin position="47"/>
        <end position="444"/>
    </location>
</feature>
<dbReference type="EMBL" id="JAUSRE010000011">
    <property type="protein sequence ID" value="MDP9888813.1"/>
    <property type="molecule type" value="Genomic_DNA"/>
</dbReference>
<dbReference type="InterPro" id="IPR011701">
    <property type="entry name" value="MFS"/>
</dbReference>
<feature type="transmembrane region" description="Helical" evidence="6">
    <location>
        <begin position="268"/>
        <end position="286"/>
    </location>
</feature>
<dbReference type="Gene3D" id="1.20.1250.20">
    <property type="entry name" value="MFS general substrate transporter like domains"/>
    <property type="match status" value="2"/>
</dbReference>
<feature type="transmembrane region" description="Helical" evidence="6">
    <location>
        <begin position="207"/>
        <end position="229"/>
    </location>
</feature>
<feature type="transmembrane region" description="Helical" evidence="6">
    <location>
        <begin position="420"/>
        <end position="438"/>
    </location>
</feature>
<evidence type="ECO:0000313" key="8">
    <source>
        <dbReference type="EMBL" id="MDP9888813.1"/>
    </source>
</evidence>
<keyword evidence="3 6" id="KW-1133">Transmembrane helix</keyword>
<feature type="transmembrane region" description="Helical" evidence="6">
    <location>
        <begin position="298"/>
        <end position="318"/>
    </location>
</feature>
<comment type="caution">
    <text evidence="8">The sequence shown here is derived from an EMBL/GenBank/DDBJ whole genome shotgun (WGS) entry which is preliminary data.</text>
</comment>
<reference evidence="8 9" key="1">
    <citation type="submission" date="2023-07" db="EMBL/GenBank/DDBJ databases">
        <title>Sorghum-associated microbial communities from plants grown in Nebraska, USA.</title>
        <authorList>
            <person name="Schachtman D."/>
        </authorList>
    </citation>
    <scope>NUCLEOTIDE SEQUENCE [LARGE SCALE GENOMIC DNA]</scope>
    <source>
        <strain evidence="8 9">CC222</strain>
    </source>
</reference>
<dbReference type="InterPro" id="IPR036259">
    <property type="entry name" value="MFS_trans_sf"/>
</dbReference>
<feature type="transmembrane region" description="Helical" evidence="6">
    <location>
        <begin position="149"/>
        <end position="170"/>
    </location>
</feature>
<dbReference type="Pfam" id="PF07690">
    <property type="entry name" value="MFS_1"/>
    <property type="match status" value="1"/>
</dbReference>
<name>A0ABT9RU94_9MICC</name>
<organism evidence="8 9">
    <name type="scientific">Pseudarthrobacter enclensis</name>
    <dbReference type="NCBI Taxonomy" id="993070"/>
    <lineage>
        <taxon>Bacteria</taxon>
        <taxon>Bacillati</taxon>
        <taxon>Actinomycetota</taxon>
        <taxon>Actinomycetes</taxon>
        <taxon>Micrococcales</taxon>
        <taxon>Micrococcaceae</taxon>
        <taxon>Pseudarthrobacter</taxon>
    </lineage>
</organism>
<keyword evidence="4 6" id="KW-0472">Membrane</keyword>
<keyword evidence="2 6" id="KW-0812">Transmembrane</keyword>
<evidence type="ECO:0000256" key="1">
    <source>
        <dbReference type="ARBA" id="ARBA00004651"/>
    </source>
</evidence>
<proteinExistence type="predicted"/>
<feature type="transmembrane region" description="Helical" evidence="6">
    <location>
        <begin position="86"/>
        <end position="103"/>
    </location>
</feature>
<evidence type="ECO:0000256" key="3">
    <source>
        <dbReference type="ARBA" id="ARBA00022989"/>
    </source>
</evidence>